<proteinExistence type="predicted"/>
<name>A0AAD7ZNY8_DIPPU</name>
<feature type="chain" id="PRO_5042240995" evidence="1">
    <location>
        <begin position="32"/>
        <end position="59"/>
    </location>
</feature>
<feature type="non-terminal residue" evidence="2">
    <location>
        <position position="1"/>
    </location>
</feature>
<accession>A0AAD7ZNY8</accession>
<protein>
    <submittedName>
        <fullName evidence="2">Uncharacterized protein</fullName>
    </submittedName>
</protein>
<sequence>GRTQKCGKIETLRWFARVFQLAIFFLKVCKACKDNSNNNNRVTIGEDANHLVISYVKRL</sequence>
<reference evidence="2" key="1">
    <citation type="journal article" date="2023" name="IScience">
        <title>Live-bearing cockroach genome reveals convergent evolutionary mechanisms linked to viviparity in insects and beyond.</title>
        <authorList>
            <person name="Fouks B."/>
            <person name="Harrison M.C."/>
            <person name="Mikhailova A.A."/>
            <person name="Marchal E."/>
            <person name="English S."/>
            <person name="Carruthers M."/>
            <person name="Jennings E.C."/>
            <person name="Chiamaka E.L."/>
            <person name="Frigard R.A."/>
            <person name="Pippel M."/>
            <person name="Attardo G.M."/>
            <person name="Benoit J.B."/>
            <person name="Bornberg-Bauer E."/>
            <person name="Tobe S.S."/>
        </authorList>
    </citation>
    <scope>NUCLEOTIDE SEQUENCE</scope>
    <source>
        <strain evidence="2">Stay&amp;Tobe</strain>
    </source>
</reference>
<keyword evidence="1" id="KW-0732">Signal</keyword>
<comment type="caution">
    <text evidence="2">The sequence shown here is derived from an EMBL/GenBank/DDBJ whole genome shotgun (WGS) entry which is preliminary data.</text>
</comment>
<keyword evidence="3" id="KW-1185">Reference proteome</keyword>
<evidence type="ECO:0000313" key="2">
    <source>
        <dbReference type="EMBL" id="KAJ9584239.1"/>
    </source>
</evidence>
<dbReference type="EMBL" id="JASPKZ010007440">
    <property type="protein sequence ID" value="KAJ9584239.1"/>
    <property type="molecule type" value="Genomic_DNA"/>
</dbReference>
<organism evidence="2 3">
    <name type="scientific">Diploptera punctata</name>
    <name type="common">Pacific beetle cockroach</name>
    <dbReference type="NCBI Taxonomy" id="6984"/>
    <lineage>
        <taxon>Eukaryota</taxon>
        <taxon>Metazoa</taxon>
        <taxon>Ecdysozoa</taxon>
        <taxon>Arthropoda</taxon>
        <taxon>Hexapoda</taxon>
        <taxon>Insecta</taxon>
        <taxon>Pterygota</taxon>
        <taxon>Neoptera</taxon>
        <taxon>Polyneoptera</taxon>
        <taxon>Dictyoptera</taxon>
        <taxon>Blattodea</taxon>
        <taxon>Blaberoidea</taxon>
        <taxon>Blaberidae</taxon>
        <taxon>Diplopterinae</taxon>
        <taxon>Diploptera</taxon>
    </lineage>
</organism>
<dbReference type="Proteomes" id="UP001233999">
    <property type="component" value="Unassembled WGS sequence"/>
</dbReference>
<feature type="non-terminal residue" evidence="2">
    <location>
        <position position="59"/>
    </location>
</feature>
<reference evidence="2" key="2">
    <citation type="submission" date="2023-05" db="EMBL/GenBank/DDBJ databases">
        <authorList>
            <person name="Fouks B."/>
        </authorList>
    </citation>
    <scope>NUCLEOTIDE SEQUENCE</scope>
    <source>
        <strain evidence="2">Stay&amp;Tobe</strain>
        <tissue evidence="2">Testes</tissue>
    </source>
</reference>
<dbReference type="AlphaFoldDB" id="A0AAD7ZNY8"/>
<evidence type="ECO:0000256" key="1">
    <source>
        <dbReference type="SAM" id="SignalP"/>
    </source>
</evidence>
<gene>
    <name evidence="2" type="ORF">L9F63_021418</name>
</gene>
<feature type="signal peptide" evidence="1">
    <location>
        <begin position="1"/>
        <end position="31"/>
    </location>
</feature>
<evidence type="ECO:0000313" key="3">
    <source>
        <dbReference type="Proteomes" id="UP001233999"/>
    </source>
</evidence>